<gene>
    <name evidence="6" type="ORF">METZ01_LOCUS436398</name>
</gene>
<comment type="cofactor">
    <cofactor evidence="1">
        <name>FAD</name>
        <dbReference type="ChEBI" id="CHEBI:57692"/>
    </cofactor>
</comment>
<accession>A0A382YK07</accession>
<reference evidence="6" key="1">
    <citation type="submission" date="2018-05" db="EMBL/GenBank/DDBJ databases">
        <authorList>
            <person name="Lanie J.A."/>
            <person name="Ng W.-L."/>
            <person name="Kazmierczak K.M."/>
            <person name="Andrzejewski T.M."/>
            <person name="Davidsen T.M."/>
            <person name="Wayne K.J."/>
            <person name="Tettelin H."/>
            <person name="Glass J.I."/>
            <person name="Rusch D."/>
            <person name="Podicherti R."/>
            <person name="Tsui H.-C.T."/>
            <person name="Winkler M.E."/>
        </authorList>
    </citation>
    <scope>NUCLEOTIDE SEQUENCE</scope>
</reference>
<name>A0A382YK07_9ZZZZ</name>
<keyword evidence="3" id="KW-0274">FAD</keyword>
<evidence type="ECO:0000313" key="6">
    <source>
        <dbReference type="EMBL" id="SVD83544.1"/>
    </source>
</evidence>
<dbReference type="Pfam" id="PF07992">
    <property type="entry name" value="Pyr_redox_2"/>
    <property type="match status" value="1"/>
</dbReference>
<keyword evidence="2" id="KW-0285">Flavoprotein</keyword>
<dbReference type="PANTHER" id="PTHR43557:SF2">
    <property type="entry name" value="RIESKE DOMAIN-CONTAINING PROTEIN-RELATED"/>
    <property type="match status" value="1"/>
</dbReference>
<protein>
    <recommendedName>
        <fullName evidence="5">FAD/NAD(P)-binding domain-containing protein</fullName>
    </recommendedName>
</protein>
<proteinExistence type="predicted"/>
<evidence type="ECO:0000256" key="1">
    <source>
        <dbReference type="ARBA" id="ARBA00001974"/>
    </source>
</evidence>
<dbReference type="PRINTS" id="PR00411">
    <property type="entry name" value="PNDRDTASEI"/>
</dbReference>
<sequence length="227" mass="25565">MKNDVVIIGSGHAGGMTAISLRQRHYPGSITLIGEENFLPYQRPALSKGFLAGDIEEKRLYLKSEDYFDKNNIHIIRNCKVLAIDRDNKTILFENQKQLSYEKLVIATGSIVNKLKTNSIATDLYYLRTIKDALKIRQKLRNQNKITIIGAGYIGLEIASIAIKKNLEVTVVELENEVMSRVVSSEVSDFFKNKHQSEGVEFKLNTSVTDIEDQGKQKRIICSDGSV</sequence>
<dbReference type="EMBL" id="UINC01176426">
    <property type="protein sequence ID" value="SVD83544.1"/>
    <property type="molecule type" value="Genomic_DNA"/>
</dbReference>
<keyword evidence="4" id="KW-0560">Oxidoreductase</keyword>
<dbReference type="InterPro" id="IPR050446">
    <property type="entry name" value="FAD-oxidoreductase/Apoptosis"/>
</dbReference>
<dbReference type="Gene3D" id="3.50.50.60">
    <property type="entry name" value="FAD/NAD(P)-binding domain"/>
    <property type="match status" value="2"/>
</dbReference>
<dbReference type="PANTHER" id="PTHR43557">
    <property type="entry name" value="APOPTOSIS-INDUCING FACTOR 1"/>
    <property type="match status" value="1"/>
</dbReference>
<evidence type="ECO:0000256" key="2">
    <source>
        <dbReference type="ARBA" id="ARBA00022630"/>
    </source>
</evidence>
<feature type="domain" description="FAD/NAD(P)-binding" evidence="5">
    <location>
        <begin position="4"/>
        <end position="226"/>
    </location>
</feature>
<dbReference type="InterPro" id="IPR036188">
    <property type="entry name" value="FAD/NAD-bd_sf"/>
</dbReference>
<evidence type="ECO:0000256" key="4">
    <source>
        <dbReference type="ARBA" id="ARBA00023002"/>
    </source>
</evidence>
<organism evidence="6">
    <name type="scientific">marine metagenome</name>
    <dbReference type="NCBI Taxonomy" id="408172"/>
    <lineage>
        <taxon>unclassified sequences</taxon>
        <taxon>metagenomes</taxon>
        <taxon>ecological metagenomes</taxon>
    </lineage>
</organism>
<dbReference type="InterPro" id="IPR023753">
    <property type="entry name" value="FAD/NAD-binding_dom"/>
</dbReference>
<dbReference type="PRINTS" id="PR00368">
    <property type="entry name" value="FADPNR"/>
</dbReference>
<dbReference type="GO" id="GO:0005737">
    <property type="term" value="C:cytoplasm"/>
    <property type="evidence" value="ECO:0007669"/>
    <property type="project" value="TreeGrafter"/>
</dbReference>
<dbReference type="SUPFAM" id="SSF51905">
    <property type="entry name" value="FAD/NAD(P)-binding domain"/>
    <property type="match status" value="1"/>
</dbReference>
<evidence type="ECO:0000259" key="5">
    <source>
        <dbReference type="Pfam" id="PF07992"/>
    </source>
</evidence>
<evidence type="ECO:0000256" key="3">
    <source>
        <dbReference type="ARBA" id="ARBA00022827"/>
    </source>
</evidence>
<dbReference type="GO" id="GO:0016651">
    <property type="term" value="F:oxidoreductase activity, acting on NAD(P)H"/>
    <property type="evidence" value="ECO:0007669"/>
    <property type="project" value="TreeGrafter"/>
</dbReference>
<dbReference type="AlphaFoldDB" id="A0A382YK07"/>
<feature type="non-terminal residue" evidence="6">
    <location>
        <position position="227"/>
    </location>
</feature>